<dbReference type="AlphaFoldDB" id="A0A1M6I6R0"/>
<accession>A0A1M6I6R0</accession>
<organism evidence="1 2">
    <name type="scientific">Bacteroides stercorirosoris</name>
    <dbReference type="NCBI Taxonomy" id="871324"/>
    <lineage>
        <taxon>Bacteria</taxon>
        <taxon>Pseudomonadati</taxon>
        <taxon>Bacteroidota</taxon>
        <taxon>Bacteroidia</taxon>
        <taxon>Bacteroidales</taxon>
        <taxon>Bacteroidaceae</taxon>
        <taxon>Bacteroides</taxon>
    </lineage>
</organism>
<gene>
    <name evidence="1" type="ORF">SAMN05444350_12196</name>
</gene>
<proteinExistence type="predicted"/>
<evidence type="ECO:0000313" key="2">
    <source>
        <dbReference type="Proteomes" id="UP000184192"/>
    </source>
</evidence>
<dbReference type="EMBL" id="FQZN01000021">
    <property type="protein sequence ID" value="SHJ30110.1"/>
    <property type="molecule type" value="Genomic_DNA"/>
</dbReference>
<protein>
    <submittedName>
        <fullName evidence="1">Uncharacterized protein</fullName>
    </submittedName>
</protein>
<reference evidence="2" key="1">
    <citation type="submission" date="2016-11" db="EMBL/GenBank/DDBJ databases">
        <authorList>
            <person name="Varghese N."/>
            <person name="Submissions S."/>
        </authorList>
    </citation>
    <scope>NUCLEOTIDE SEQUENCE [LARGE SCALE GENOMIC DNA]</scope>
    <source>
        <strain evidence="2">DSM 26884</strain>
    </source>
</reference>
<evidence type="ECO:0000313" key="1">
    <source>
        <dbReference type="EMBL" id="SHJ30110.1"/>
    </source>
</evidence>
<sequence length="64" mass="7634">MKTLELEIVQGFFFYPRYAFHYIFVKLDFANSVAFFKAFEKAINMHHTSLFFNYLTILISGVKK</sequence>
<keyword evidence="2" id="KW-1185">Reference proteome</keyword>
<dbReference type="Proteomes" id="UP000184192">
    <property type="component" value="Unassembled WGS sequence"/>
</dbReference>
<name>A0A1M6I6R0_9BACE</name>